<dbReference type="AlphaFoldDB" id="A0A2I2KTK6"/>
<reference evidence="5 6" key="1">
    <citation type="submission" date="2017-06" db="EMBL/GenBank/DDBJ databases">
        <authorList>
            <person name="Kim H.J."/>
            <person name="Triplett B.A."/>
        </authorList>
    </citation>
    <scope>NUCLEOTIDE SEQUENCE [LARGE SCALE GENOMIC DNA]</scope>
    <source>
        <strain evidence="5">FRACA_ARgP5</strain>
    </source>
</reference>
<gene>
    <name evidence="5" type="ORF">FRACA_30011</name>
</gene>
<proteinExistence type="predicted"/>
<dbReference type="Pfam" id="PF17836">
    <property type="entry name" value="PglD_N"/>
    <property type="match status" value="1"/>
</dbReference>
<dbReference type="Proteomes" id="UP000234331">
    <property type="component" value="Unassembled WGS sequence"/>
</dbReference>
<dbReference type="InterPro" id="IPR050179">
    <property type="entry name" value="Trans_hexapeptide_repeat"/>
</dbReference>
<dbReference type="NCBIfam" id="TIGR03570">
    <property type="entry name" value="NeuD_NnaD"/>
    <property type="match status" value="1"/>
</dbReference>
<feature type="binding site" evidence="2">
    <location>
        <position position="82"/>
    </location>
    <ligand>
        <name>substrate</name>
    </ligand>
</feature>
<keyword evidence="6" id="KW-1185">Reference proteome</keyword>
<protein>
    <submittedName>
        <fullName evidence="5">UDP-glucose 4-epimerase</fullName>
    </submittedName>
</protein>
<dbReference type="Gene3D" id="2.160.10.10">
    <property type="entry name" value="Hexapeptide repeat proteins"/>
    <property type="match status" value="1"/>
</dbReference>
<organism evidence="5 6">
    <name type="scientific">Frankia canadensis</name>
    <dbReference type="NCBI Taxonomy" id="1836972"/>
    <lineage>
        <taxon>Bacteria</taxon>
        <taxon>Bacillati</taxon>
        <taxon>Actinomycetota</taxon>
        <taxon>Actinomycetes</taxon>
        <taxon>Frankiales</taxon>
        <taxon>Frankiaceae</taxon>
        <taxon>Frankia</taxon>
    </lineage>
</organism>
<sequence>MPDEPRPLVIVGADGHGRELLDVVEAVNAAAAAAGGPARYAFLGFLDDGCADPDPVARRGAPLLGGPALLGQLDADYLIGYGDAATRARIDHHASVHGRRPATLVHPRASLGGDVRLGPGTVICALASLTTNIRTGRHVIVDVAASVAHDCRLGDYVTMAPGARLSGGVAVGAQAWIGSQASVVGRRRVGDRAVVGAGAVVTDDIRAAEVVAGVPARPIDAAPGRPRPRTGWPDTAPDPRGAVPAERHARVD</sequence>
<evidence type="ECO:0000256" key="2">
    <source>
        <dbReference type="PIRSR" id="PIRSR620019-2"/>
    </source>
</evidence>
<dbReference type="InterPro" id="IPR020019">
    <property type="entry name" value="AcTrfase_PglD-like"/>
</dbReference>
<dbReference type="RefSeq" id="WP_101832579.1">
    <property type="nucleotide sequence ID" value="NZ_FZMO01000223.1"/>
</dbReference>
<dbReference type="PANTHER" id="PTHR43300">
    <property type="entry name" value="ACETYLTRANSFERASE"/>
    <property type="match status" value="1"/>
</dbReference>
<evidence type="ECO:0000256" key="3">
    <source>
        <dbReference type="SAM" id="MobiDB-lite"/>
    </source>
</evidence>
<evidence type="ECO:0000259" key="4">
    <source>
        <dbReference type="Pfam" id="PF17836"/>
    </source>
</evidence>
<dbReference type="SUPFAM" id="SSF51161">
    <property type="entry name" value="Trimeric LpxA-like enzymes"/>
    <property type="match status" value="1"/>
</dbReference>
<evidence type="ECO:0000313" key="6">
    <source>
        <dbReference type="Proteomes" id="UP000234331"/>
    </source>
</evidence>
<dbReference type="CDD" id="cd03360">
    <property type="entry name" value="LbH_AT_putative"/>
    <property type="match status" value="1"/>
</dbReference>
<accession>A0A2I2KTK6</accession>
<dbReference type="InterPro" id="IPR041561">
    <property type="entry name" value="PglD_N"/>
</dbReference>
<evidence type="ECO:0000256" key="1">
    <source>
        <dbReference type="PIRSR" id="PIRSR620019-1"/>
    </source>
</evidence>
<feature type="domain" description="PglD N-terminal" evidence="4">
    <location>
        <begin position="8"/>
        <end position="90"/>
    </location>
</feature>
<feature type="active site" description="Proton acceptor" evidence="1">
    <location>
        <position position="149"/>
    </location>
</feature>
<name>A0A2I2KTK6_9ACTN</name>
<evidence type="ECO:0000313" key="5">
    <source>
        <dbReference type="EMBL" id="SNQ49008.1"/>
    </source>
</evidence>
<dbReference type="Gene3D" id="3.40.50.20">
    <property type="match status" value="1"/>
</dbReference>
<dbReference type="OrthoDB" id="708224at2"/>
<feature type="region of interest" description="Disordered" evidence="3">
    <location>
        <begin position="217"/>
        <end position="252"/>
    </location>
</feature>
<dbReference type="PANTHER" id="PTHR43300:SF7">
    <property type="entry name" value="UDP-N-ACETYLBACILLOSAMINE N-ACETYLTRANSFERASE"/>
    <property type="match status" value="1"/>
</dbReference>
<feature type="site" description="Increases basicity of active site His" evidence="1">
    <location>
        <position position="150"/>
    </location>
</feature>
<dbReference type="EMBL" id="FZMO01000223">
    <property type="protein sequence ID" value="SNQ49008.1"/>
    <property type="molecule type" value="Genomic_DNA"/>
</dbReference>
<dbReference type="InterPro" id="IPR011004">
    <property type="entry name" value="Trimer_LpxA-like_sf"/>
</dbReference>